<protein>
    <submittedName>
        <fullName evidence="1">Uncharacterized protein</fullName>
    </submittedName>
</protein>
<reference evidence="1 2" key="1">
    <citation type="submission" date="2017-05" db="EMBL/GenBank/DDBJ databases">
        <authorList>
            <person name="Varghese N."/>
            <person name="Submissions S."/>
        </authorList>
    </citation>
    <scope>NUCLEOTIDE SEQUENCE [LARGE SCALE GENOMIC DNA]</scope>
    <source>
        <strain evidence="1 2">DSM 25457</strain>
    </source>
</reference>
<organism evidence="1 2">
    <name type="scientific">Neorhodopirellula lusitana</name>
    <dbReference type="NCBI Taxonomy" id="445327"/>
    <lineage>
        <taxon>Bacteria</taxon>
        <taxon>Pseudomonadati</taxon>
        <taxon>Planctomycetota</taxon>
        <taxon>Planctomycetia</taxon>
        <taxon>Pirellulales</taxon>
        <taxon>Pirellulaceae</taxon>
        <taxon>Neorhodopirellula</taxon>
    </lineage>
</organism>
<accession>A0ABY1QRD0</accession>
<dbReference type="Proteomes" id="UP001158067">
    <property type="component" value="Unassembled WGS sequence"/>
</dbReference>
<evidence type="ECO:0000313" key="1">
    <source>
        <dbReference type="EMBL" id="SMP78723.1"/>
    </source>
</evidence>
<dbReference type="EMBL" id="FXUG01000027">
    <property type="protein sequence ID" value="SMP78723.1"/>
    <property type="molecule type" value="Genomic_DNA"/>
</dbReference>
<proteinExistence type="predicted"/>
<evidence type="ECO:0000313" key="2">
    <source>
        <dbReference type="Proteomes" id="UP001158067"/>
    </source>
</evidence>
<gene>
    <name evidence="1" type="ORF">SAMN06265222_12718</name>
</gene>
<comment type="caution">
    <text evidence="1">The sequence shown here is derived from an EMBL/GenBank/DDBJ whole genome shotgun (WGS) entry which is preliminary data.</text>
</comment>
<keyword evidence="2" id="KW-1185">Reference proteome</keyword>
<sequence>MVKIEWGVEPGKFEFRISTSLSEVDNKQHARFKLK</sequence>
<name>A0ABY1QRD0_9BACT</name>